<accession>A0A0B5EUC5</accession>
<dbReference type="KEGG" id="sals:SLNWT_2439"/>
<gene>
    <name evidence="2" type="ORF">SLNWT_2439</name>
</gene>
<dbReference type="Proteomes" id="UP000031523">
    <property type="component" value="Chromosome"/>
</dbReference>
<protein>
    <submittedName>
        <fullName evidence="2">Uncharacterized protein</fullName>
    </submittedName>
</protein>
<reference evidence="2 3" key="1">
    <citation type="submission" date="2015-01" db="EMBL/GenBank/DDBJ databases">
        <title>Enhanced salinomycin production by adjusting the supply of polyketide extender units in Streptomyce albus DSM 41398.</title>
        <authorList>
            <person name="Lu C."/>
        </authorList>
    </citation>
    <scope>NUCLEOTIDE SEQUENCE [LARGE SCALE GENOMIC DNA]</scope>
    <source>
        <strain evidence="3">ATCC 21838 / DSM 41398 / FERM P-419 / JCM 4703 / NBRC 107858</strain>
    </source>
</reference>
<name>A0A0B5EUC5_STRA4</name>
<keyword evidence="3" id="KW-1185">Reference proteome</keyword>
<organism evidence="2 3">
    <name type="scientific">Streptomyces albus (strain ATCC 21838 / DSM 41398 / FERM P-419 / JCM 4703 / NBRC 107858)</name>
    <dbReference type="NCBI Taxonomy" id="1081613"/>
    <lineage>
        <taxon>Bacteria</taxon>
        <taxon>Bacillati</taxon>
        <taxon>Actinomycetota</taxon>
        <taxon>Actinomycetes</taxon>
        <taxon>Kitasatosporales</taxon>
        <taxon>Streptomycetaceae</taxon>
        <taxon>Streptomyces</taxon>
    </lineage>
</organism>
<feature type="region of interest" description="Disordered" evidence="1">
    <location>
        <begin position="1"/>
        <end position="39"/>
    </location>
</feature>
<proteinExistence type="predicted"/>
<sequence length="39" mass="3949">MSLTHLWGHSRTAAPGPRSGGRRSGAPGKKHVAAGEGRG</sequence>
<evidence type="ECO:0000313" key="2">
    <source>
        <dbReference type="EMBL" id="AJE82815.1"/>
    </source>
</evidence>
<evidence type="ECO:0000256" key="1">
    <source>
        <dbReference type="SAM" id="MobiDB-lite"/>
    </source>
</evidence>
<dbReference type="EMBL" id="CP010519">
    <property type="protein sequence ID" value="AJE82815.1"/>
    <property type="molecule type" value="Genomic_DNA"/>
</dbReference>
<evidence type="ECO:0000313" key="3">
    <source>
        <dbReference type="Proteomes" id="UP000031523"/>
    </source>
</evidence>
<dbReference type="AlphaFoldDB" id="A0A0B5EUC5"/>